<dbReference type="Proteomes" id="UP000031014">
    <property type="component" value="Unassembled WGS sequence"/>
</dbReference>
<dbReference type="NCBIfam" id="NF033611">
    <property type="entry name" value="SAVED"/>
    <property type="match status" value="1"/>
</dbReference>
<dbReference type="STRING" id="1321606.SAMD00020551_2425"/>
<dbReference type="EMBL" id="BASE01000054">
    <property type="protein sequence ID" value="GAM14276.1"/>
    <property type="molecule type" value="Genomic_DNA"/>
</dbReference>
<evidence type="ECO:0000259" key="1">
    <source>
        <dbReference type="Pfam" id="PF18145"/>
    </source>
</evidence>
<organism evidence="2 3">
    <name type="scientific">Mesobacillus selenatarsenatis (strain DSM 18680 / JCM 14380 / FERM P-15431 / SF-1)</name>
    <dbReference type="NCBI Taxonomy" id="1321606"/>
    <lineage>
        <taxon>Bacteria</taxon>
        <taxon>Bacillati</taxon>
        <taxon>Bacillota</taxon>
        <taxon>Bacilli</taxon>
        <taxon>Bacillales</taxon>
        <taxon>Bacillaceae</taxon>
        <taxon>Mesobacillus</taxon>
    </lineage>
</organism>
<protein>
    <recommendedName>
        <fullName evidence="1">SMODS-associated and fused to various effectors domain-containing protein</fullName>
    </recommendedName>
</protein>
<reference evidence="2 3" key="1">
    <citation type="submission" date="2013-06" db="EMBL/GenBank/DDBJ databases">
        <title>Whole genome shotgun sequence of Bacillus selenatarsenatis SF-1.</title>
        <authorList>
            <person name="Kuroda M."/>
            <person name="Sei K."/>
            <person name="Yamashita M."/>
            <person name="Ike M."/>
        </authorList>
    </citation>
    <scope>NUCLEOTIDE SEQUENCE [LARGE SCALE GENOMIC DNA]</scope>
    <source>
        <strain evidence="2 3">SF-1</strain>
    </source>
</reference>
<dbReference type="InterPro" id="IPR040836">
    <property type="entry name" value="SAVED"/>
</dbReference>
<evidence type="ECO:0000313" key="3">
    <source>
        <dbReference type="Proteomes" id="UP000031014"/>
    </source>
</evidence>
<keyword evidence="3" id="KW-1185">Reference proteome</keyword>
<feature type="domain" description="SMODS-associated and fused to various effectors" evidence="1">
    <location>
        <begin position="147"/>
        <end position="337"/>
    </location>
</feature>
<proteinExistence type="predicted"/>
<accession>A0A0A8X7Z7</accession>
<dbReference type="Pfam" id="PF18145">
    <property type="entry name" value="SAVED"/>
    <property type="match status" value="1"/>
</dbReference>
<gene>
    <name evidence="2" type="ORF">SAMD00020551_2425</name>
</gene>
<dbReference type="AlphaFoldDB" id="A0A0A8X7Z7"/>
<sequence>MVASTNGALTNVGIVAHIIGHAEGSARHEHANIYNFETLEDVRNLMLMCYHHSKLIDDKHTRNEFPPERLFQMKKDHEDWVRSWSGNKKKKSIALIHKKLGPPLTELTFEGGEAPFIMIEAVEDQEEFVNYTYESWEKAKRNNEAIYSKFKKKVREREANVAEVFPLSPIPLLIHLGFLLTDTVPLTVYQYDRVREVWVSEFQNPKGIERVQVDKSFTSKGSNELAVAVSVSGTIHKKDMEESLGKPVDFLKIGIPSPGVKRVLYKEDVKIIQEVIKDTTEEIFQANGYEKIHFFYAGPAGLAIEIGRGINPRIWSEVLLYEYATRSQPKYQFALKI</sequence>
<name>A0A0A8X7Z7_MESS1</name>
<evidence type="ECO:0000313" key="2">
    <source>
        <dbReference type="EMBL" id="GAM14276.1"/>
    </source>
</evidence>
<comment type="caution">
    <text evidence="2">The sequence shown here is derived from an EMBL/GenBank/DDBJ whole genome shotgun (WGS) entry which is preliminary data.</text>
</comment>